<dbReference type="Proteomes" id="UP000629468">
    <property type="component" value="Unassembled WGS sequence"/>
</dbReference>
<feature type="compositionally biased region" description="Basic residues" evidence="1">
    <location>
        <begin position="1"/>
        <end position="23"/>
    </location>
</feature>
<sequence>MYSRKNHPKQSTGRPRRAGKKHPPTSQSSSMVIDNDLTLINQNENDAAEWTDDQPESDNDDDAYFHWEEEDTLFSDLLEQAAPESGNSDLVALAQSLQKPFDDESRQLKKEIAATFVPLVNKIKGIYATLDETVDLPFGAGLLLFNDGCKGIEKSTSSNMELLQRLQAEHRTRVGGVLERLEEEYARRERLWVDFQKSMDALVNPVIEMLNETPVRLERTIGSMEKQARVLEKEGAAALASATEMTLQEIISKLK</sequence>
<reference evidence="2 3" key="1">
    <citation type="journal article" name="Sci. Rep.">
        <title>Telomere-to-telomere assembled and centromere annotated genomes of the two main subspecies of the button mushroom Agaricus bisporus reveal especially polymorphic chromosome ends.</title>
        <authorList>
            <person name="Sonnenberg A.S.M."/>
            <person name="Sedaghat-Telgerd N."/>
            <person name="Lavrijssen B."/>
            <person name="Ohm R.A."/>
            <person name="Hendrickx P.M."/>
            <person name="Scholtmeijer K."/>
            <person name="Baars J.J.P."/>
            <person name="van Peer A."/>
        </authorList>
    </citation>
    <scope>NUCLEOTIDE SEQUENCE [LARGE SCALE GENOMIC DNA]</scope>
    <source>
        <strain evidence="2 3">H119_p4</strain>
    </source>
</reference>
<evidence type="ECO:0000313" key="2">
    <source>
        <dbReference type="EMBL" id="KAF7779014.1"/>
    </source>
</evidence>
<organism evidence="2 3">
    <name type="scientific">Agaricus bisporus var. burnettii</name>
    <dbReference type="NCBI Taxonomy" id="192524"/>
    <lineage>
        <taxon>Eukaryota</taxon>
        <taxon>Fungi</taxon>
        <taxon>Dikarya</taxon>
        <taxon>Basidiomycota</taxon>
        <taxon>Agaricomycotina</taxon>
        <taxon>Agaricomycetes</taxon>
        <taxon>Agaricomycetidae</taxon>
        <taxon>Agaricales</taxon>
        <taxon>Agaricineae</taxon>
        <taxon>Agaricaceae</taxon>
        <taxon>Agaricus</taxon>
    </lineage>
</organism>
<comment type="caution">
    <text evidence="2">The sequence shown here is derived from an EMBL/GenBank/DDBJ whole genome shotgun (WGS) entry which is preliminary data.</text>
</comment>
<gene>
    <name evidence="2" type="ORF">Agabi119p4_3359</name>
</gene>
<feature type="region of interest" description="Disordered" evidence="1">
    <location>
        <begin position="1"/>
        <end position="62"/>
    </location>
</feature>
<evidence type="ECO:0000313" key="3">
    <source>
        <dbReference type="Proteomes" id="UP000629468"/>
    </source>
</evidence>
<protein>
    <submittedName>
        <fullName evidence="2">Uncharacterized protein</fullName>
    </submittedName>
</protein>
<evidence type="ECO:0000256" key="1">
    <source>
        <dbReference type="SAM" id="MobiDB-lite"/>
    </source>
</evidence>
<dbReference type="EMBL" id="JABXXO010000004">
    <property type="protein sequence ID" value="KAF7779014.1"/>
    <property type="molecule type" value="Genomic_DNA"/>
</dbReference>
<accession>A0A8H7F722</accession>
<feature type="compositionally biased region" description="Acidic residues" evidence="1">
    <location>
        <begin position="46"/>
        <end position="62"/>
    </location>
</feature>
<name>A0A8H7F722_AGABI</name>
<feature type="compositionally biased region" description="Polar residues" evidence="1">
    <location>
        <begin position="24"/>
        <end position="45"/>
    </location>
</feature>
<dbReference type="AlphaFoldDB" id="A0A8H7F722"/>
<proteinExistence type="predicted"/>